<accession>A0A8H7SQ04</accession>
<dbReference type="EMBL" id="JAEPRE010000120">
    <property type="protein sequence ID" value="KAG2232197.1"/>
    <property type="molecule type" value="Genomic_DNA"/>
</dbReference>
<organism evidence="2 3">
    <name type="scientific">Thamnidium elegans</name>
    <dbReference type="NCBI Taxonomy" id="101142"/>
    <lineage>
        <taxon>Eukaryota</taxon>
        <taxon>Fungi</taxon>
        <taxon>Fungi incertae sedis</taxon>
        <taxon>Mucoromycota</taxon>
        <taxon>Mucoromycotina</taxon>
        <taxon>Mucoromycetes</taxon>
        <taxon>Mucorales</taxon>
        <taxon>Mucorineae</taxon>
        <taxon>Mucoraceae</taxon>
        <taxon>Thamnidium</taxon>
    </lineage>
</organism>
<feature type="transmembrane region" description="Helical" evidence="1">
    <location>
        <begin position="62"/>
        <end position="82"/>
    </location>
</feature>
<comment type="caution">
    <text evidence="2">The sequence shown here is derived from an EMBL/GenBank/DDBJ whole genome shotgun (WGS) entry which is preliminary data.</text>
</comment>
<gene>
    <name evidence="2" type="ORF">INT48_004125</name>
</gene>
<feature type="transmembrane region" description="Helical" evidence="1">
    <location>
        <begin position="29"/>
        <end position="50"/>
    </location>
</feature>
<proteinExistence type="predicted"/>
<keyword evidence="1" id="KW-0812">Transmembrane</keyword>
<sequence>MSSQEDIKLELINYKPTDEEKLVIRSAMFNFITLATLGAASLGMSARLWVASSRATPLKPRTAIPTILGTFTGLAFGGALGMDRGMHKLRESLPNDSRLLAIIRQNDDLRQKELQETLFSGRLEK</sequence>
<dbReference type="AlphaFoldDB" id="A0A8H7SQ04"/>
<keyword evidence="1" id="KW-0472">Membrane</keyword>
<dbReference type="Proteomes" id="UP000613177">
    <property type="component" value="Unassembled WGS sequence"/>
</dbReference>
<keyword evidence="1" id="KW-1133">Transmembrane helix</keyword>
<evidence type="ECO:0000313" key="2">
    <source>
        <dbReference type="EMBL" id="KAG2232197.1"/>
    </source>
</evidence>
<name>A0A8H7SQ04_9FUNG</name>
<evidence type="ECO:0000313" key="3">
    <source>
        <dbReference type="Proteomes" id="UP000613177"/>
    </source>
</evidence>
<keyword evidence="3" id="KW-1185">Reference proteome</keyword>
<evidence type="ECO:0000256" key="1">
    <source>
        <dbReference type="SAM" id="Phobius"/>
    </source>
</evidence>
<protein>
    <submittedName>
        <fullName evidence="2">Uncharacterized protein</fullName>
    </submittedName>
</protein>
<reference evidence="2" key="1">
    <citation type="submission" date="2021-01" db="EMBL/GenBank/DDBJ databases">
        <title>Metabolic potential, ecology and presence of endohyphal bacteria is reflected in genomic diversity of Mucoromycotina.</title>
        <authorList>
            <person name="Muszewska A."/>
            <person name="Okrasinska A."/>
            <person name="Steczkiewicz K."/>
            <person name="Drgas O."/>
            <person name="Orlowska M."/>
            <person name="Perlinska-Lenart U."/>
            <person name="Aleksandrzak-Piekarczyk T."/>
            <person name="Szatraj K."/>
            <person name="Zielenkiewicz U."/>
            <person name="Pilsyk S."/>
            <person name="Malc E."/>
            <person name="Mieczkowski P."/>
            <person name="Kruszewska J.S."/>
            <person name="Biernat P."/>
            <person name="Pawlowska J."/>
        </authorList>
    </citation>
    <scope>NUCLEOTIDE SEQUENCE</scope>
    <source>
        <strain evidence="2">WA0000018081</strain>
    </source>
</reference>